<evidence type="ECO:0000313" key="3">
    <source>
        <dbReference type="EMBL" id="KAG5169359.1"/>
    </source>
</evidence>
<dbReference type="EMBL" id="JAFIQS010000005">
    <property type="protein sequence ID" value="KAG5169359.1"/>
    <property type="molecule type" value="Genomic_DNA"/>
</dbReference>
<evidence type="ECO:0000259" key="2">
    <source>
        <dbReference type="Pfam" id="PF08167"/>
    </source>
</evidence>
<feature type="domain" description="Pre-rRNA-processing protein RIX1 N-terminal" evidence="2">
    <location>
        <begin position="5"/>
        <end position="118"/>
    </location>
</feature>
<dbReference type="InterPro" id="IPR016024">
    <property type="entry name" value="ARM-type_fold"/>
</dbReference>
<feature type="region of interest" description="Disordered" evidence="1">
    <location>
        <begin position="637"/>
        <end position="663"/>
    </location>
</feature>
<gene>
    <name evidence="3" type="ORF">JR316_005915</name>
</gene>
<reference evidence="3" key="1">
    <citation type="submission" date="2021-02" db="EMBL/GenBank/DDBJ databases">
        <title>Psilocybe cubensis genome.</title>
        <authorList>
            <person name="Mckernan K.J."/>
            <person name="Crawford S."/>
            <person name="Trippe A."/>
            <person name="Kane L.T."/>
            <person name="Mclaughlin S."/>
        </authorList>
    </citation>
    <scope>NUCLEOTIDE SEQUENCE [LARGE SCALE GENOMIC DNA]</scope>
    <source>
        <strain evidence="3">MGC-MH-2018</strain>
    </source>
</reference>
<evidence type="ECO:0000256" key="1">
    <source>
        <dbReference type="SAM" id="MobiDB-lite"/>
    </source>
</evidence>
<protein>
    <recommendedName>
        <fullName evidence="2">Pre-rRNA-processing protein RIX1 N-terminal domain-containing protein</fullName>
    </recommendedName>
</protein>
<dbReference type="InterPro" id="IPR012583">
    <property type="entry name" value="RIX1_N"/>
</dbReference>
<comment type="caution">
    <text evidence="3">The sequence shown here is derived from an EMBL/GenBank/DDBJ whole genome shotgun (WGS) entry which is preliminary data.</text>
</comment>
<feature type="compositionally biased region" description="Acidic residues" evidence="1">
    <location>
        <begin position="638"/>
        <end position="647"/>
    </location>
</feature>
<dbReference type="AlphaFoldDB" id="A0A8H7Y168"/>
<organism evidence="3">
    <name type="scientific">Psilocybe cubensis</name>
    <name type="common">Psychedelic mushroom</name>
    <name type="synonym">Stropharia cubensis</name>
    <dbReference type="NCBI Taxonomy" id="181762"/>
    <lineage>
        <taxon>Eukaryota</taxon>
        <taxon>Fungi</taxon>
        <taxon>Dikarya</taxon>
        <taxon>Basidiomycota</taxon>
        <taxon>Agaricomycotina</taxon>
        <taxon>Agaricomycetes</taxon>
        <taxon>Agaricomycetidae</taxon>
        <taxon>Agaricales</taxon>
        <taxon>Agaricineae</taxon>
        <taxon>Strophariaceae</taxon>
        <taxon>Psilocybe</taxon>
    </lineage>
</organism>
<proteinExistence type="predicted"/>
<name>A0A8H7Y168_PSICU</name>
<sequence length="663" mass="73236">MLSQKFMIDSAQSWLTIVMPMLSRNEPLPTLKAAIRLLRVVFTKSSEITEFQRQICLPNVVKFTHAVIAIADNHNDLEVKILCLNTLSCVIKLYPTAHRASNTVLSALALRHLSGSSQGPTSSELLEAASGFFAVLPLTGGKVGAINLWRKSFDETLAFGLEAFHALRTTFPIGGPNVPRPILVDEPQVAIPLNQDRLHCSVVTLQKLLSAPVQRTVQLPMGSLVKFIDSLIGCSMDEEVEGFIDPSVRSMEVSIVSEIWNLGYQLLASVAEQFKYRLDPHATRLLSIIAFRLEQKLDGFQRLCLLNALDSLLNNCHTVDSTILPIRLAKSALYSITKILSSSNRATNQVEPSSSQKKNGKKRSRNFEGDEVFKVTRPVIYASKEDSDALLVSIDVVQSLLRNPHLSSSMQSIIARLITSVLMTLPRMSFSTLSGDPTFFELVSAKIQRLSFRIGSGTTSVMSKTLPFVIEAALANSNSEIQHDIGMLIHPRVPPLVRSMPHIEALSLFKVEESLEETENLSSLGIANIHLHPHQIDEQRKDVSMEDSSMPEASILIDSKQTVHHVPHSEGILTIDHEDSTFVSCEENESQKNAPPIELANFEDTSKAIPASSTKFPTLNHTAQGDMAPNLRSIAFTVDDDEQDEDKDMPVIDMDSDSEDEDD</sequence>
<dbReference type="Pfam" id="PF08167">
    <property type="entry name" value="RIX1"/>
    <property type="match status" value="1"/>
</dbReference>
<feature type="compositionally biased region" description="Acidic residues" evidence="1">
    <location>
        <begin position="654"/>
        <end position="663"/>
    </location>
</feature>
<accession>A0A8H7Y168</accession>
<dbReference type="SUPFAM" id="SSF48371">
    <property type="entry name" value="ARM repeat"/>
    <property type="match status" value="1"/>
</dbReference>